<evidence type="ECO:0000259" key="3">
    <source>
        <dbReference type="PROSITE" id="PS50110"/>
    </source>
</evidence>
<evidence type="ECO:0000313" key="5">
    <source>
        <dbReference type="Proteomes" id="UP001138768"/>
    </source>
</evidence>
<dbReference type="EMBL" id="NRRY01000103">
    <property type="protein sequence ID" value="MBK1621702.1"/>
    <property type="molecule type" value="Genomic_DNA"/>
</dbReference>
<evidence type="ECO:0000256" key="2">
    <source>
        <dbReference type="PROSITE-ProRule" id="PRU00169"/>
    </source>
</evidence>
<accession>A0A9X0WDM6</accession>
<dbReference type="GO" id="GO:0000160">
    <property type="term" value="P:phosphorelay signal transduction system"/>
    <property type="evidence" value="ECO:0007669"/>
    <property type="project" value="InterPro"/>
</dbReference>
<dbReference type="InterPro" id="IPR001789">
    <property type="entry name" value="Sig_transdc_resp-reg_receiver"/>
</dbReference>
<name>A0A9X0WDM6_9GAMM</name>
<dbReference type="PROSITE" id="PS50110">
    <property type="entry name" value="RESPONSE_REGULATORY"/>
    <property type="match status" value="1"/>
</dbReference>
<dbReference type="InterPro" id="IPR011006">
    <property type="entry name" value="CheY-like_superfamily"/>
</dbReference>
<comment type="caution">
    <text evidence="4">The sequence shown here is derived from an EMBL/GenBank/DDBJ whole genome shotgun (WGS) entry which is preliminary data.</text>
</comment>
<organism evidence="4 5">
    <name type="scientific">Lamprobacter modestohalophilus</name>
    <dbReference type="NCBI Taxonomy" id="1064514"/>
    <lineage>
        <taxon>Bacteria</taxon>
        <taxon>Pseudomonadati</taxon>
        <taxon>Pseudomonadota</taxon>
        <taxon>Gammaproteobacteria</taxon>
        <taxon>Chromatiales</taxon>
        <taxon>Chromatiaceae</taxon>
        <taxon>Lamprobacter</taxon>
    </lineage>
</organism>
<protein>
    <recommendedName>
        <fullName evidence="3">Response regulatory domain-containing protein</fullName>
    </recommendedName>
</protein>
<feature type="modified residue" description="4-aspartylphosphate" evidence="2">
    <location>
        <position position="84"/>
    </location>
</feature>
<keyword evidence="1 2" id="KW-0597">Phosphoprotein</keyword>
<proteinExistence type="predicted"/>
<dbReference type="SUPFAM" id="SSF52172">
    <property type="entry name" value="CheY-like"/>
    <property type="match status" value="1"/>
</dbReference>
<feature type="domain" description="Response regulatory" evidence="3">
    <location>
        <begin position="35"/>
        <end position="148"/>
    </location>
</feature>
<dbReference type="PANTHER" id="PTHR44591">
    <property type="entry name" value="STRESS RESPONSE REGULATOR PROTEIN 1"/>
    <property type="match status" value="1"/>
</dbReference>
<reference evidence="4 5" key="1">
    <citation type="journal article" date="2020" name="Microorganisms">
        <title>Osmotic Adaptation and Compatible Solute Biosynthesis of Phototrophic Bacteria as Revealed from Genome Analyses.</title>
        <authorList>
            <person name="Imhoff J.F."/>
            <person name="Rahn T."/>
            <person name="Kunzel S."/>
            <person name="Keller A."/>
            <person name="Neulinger S.C."/>
        </authorList>
    </citation>
    <scope>NUCLEOTIDE SEQUENCE [LARGE SCALE GENOMIC DNA]</scope>
    <source>
        <strain evidence="4 5">DSM 25653</strain>
    </source>
</reference>
<dbReference type="InterPro" id="IPR050595">
    <property type="entry name" value="Bact_response_regulator"/>
</dbReference>
<dbReference type="AlphaFoldDB" id="A0A9X0WDM6"/>
<sequence>MMAALDLGQADLVHRHLNRLDVLGMAQRGCDPATPLLLVEDNAPLRQMLSWELSDLGYQIHAAGDCAEARALIARQPVRGALIDIRLPDGDGRELGAELAARAPGLTIVLMSGAHDLQPDPGLAPHVCAYLKKPVNLNSIHQLFVANGKPARAAFNNGSRVP</sequence>
<dbReference type="Gene3D" id="3.40.50.2300">
    <property type="match status" value="1"/>
</dbReference>
<dbReference type="Proteomes" id="UP001138768">
    <property type="component" value="Unassembled WGS sequence"/>
</dbReference>
<dbReference type="PANTHER" id="PTHR44591:SF3">
    <property type="entry name" value="RESPONSE REGULATORY DOMAIN-CONTAINING PROTEIN"/>
    <property type="match status" value="1"/>
</dbReference>
<evidence type="ECO:0000256" key="1">
    <source>
        <dbReference type="ARBA" id="ARBA00022553"/>
    </source>
</evidence>
<dbReference type="CDD" id="cd00156">
    <property type="entry name" value="REC"/>
    <property type="match status" value="1"/>
</dbReference>
<gene>
    <name evidence="4" type="ORF">CKO42_25600</name>
</gene>
<dbReference type="SMART" id="SM00448">
    <property type="entry name" value="REC"/>
    <property type="match status" value="1"/>
</dbReference>
<dbReference type="Pfam" id="PF00072">
    <property type="entry name" value="Response_reg"/>
    <property type="match status" value="1"/>
</dbReference>
<evidence type="ECO:0000313" key="4">
    <source>
        <dbReference type="EMBL" id="MBK1621702.1"/>
    </source>
</evidence>
<keyword evidence="5" id="KW-1185">Reference proteome</keyword>